<evidence type="ECO:0000256" key="3">
    <source>
        <dbReference type="ARBA" id="ARBA00010951"/>
    </source>
</evidence>
<dbReference type="InterPro" id="IPR005850">
    <property type="entry name" value="GalP_Utransf_C"/>
</dbReference>
<dbReference type="GO" id="GO:0008270">
    <property type="term" value="F:zinc ion binding"/>
    <property type="evidence" value="ECO:0007669"/>
    <property type="project" value="InterPro"/>
</dbReference>
<feature type="binding site" evidence="16">
    <location>
        <position position="308"/>
    </location>
    <ligand>
        <name>Fe cation</name>
        <dbReference type="ChEBI" id="CHEBI:24875"/>
    </ligand>
</feature>
<accession>A0A2M8QDE3</accession>
<sequence>MQRMDRSLPHRRYNPLTDEWILVSPQRATRPWLGAVEKGTQARRPEYDPACYLCPGNTRANGAINPPYTGVYVFDNDFPALLEAPRAALSVEAPASPPSILRSQLETGICRVICFSPRHDLTLAELPVAQIRAVVDAWVTQCEELGARDDIAYIQLFENKGEIMGASNPHPHGQLWATRHIPTEIVKETRGQLRYLTGRRGRDGETAGQEDMKQLGASPSSLPLLLDYLEIERQAGERIIFENAHFVCLVPFWAIWPFETMIVPKRHTRRMVELTEPERDALADALKRMTTRYDNLFEVAFPYTMGVHQAPYDGEPHEEWQMHLHFYPPLLRSATVRKFMVGYEMLAQPQRDITPEQAAERLRGLSEARFV</sequence>
<name>A0A2M8QDE3_9CHLR</name>
<dbReference type="GO" id="GO:0008108">
    <property type="term" value="F:UDP-glucose:hexose-1-phosphate uridylyltransferase activity"/>
    <property type="evidence" value="ECO:0007669"/>
    <property type="project" value="UniProtKB-UniRule"/>
</dbReference>
<feature type="binding site" evidence="15">
    <location>
        <position position="51"/>
    </location>
    <ligand>
        <name>Zn(2+)</name>
        <dbReference type="ChEBI" id="CHEBI:29105"/>
    </ligand>
</feature>
<dbReference type="PANTHER" id="PTHR11943">
    <property type="entry name" value="GALACTOSE-1-PHOSPHATE URIDYLYLTRANSFERASE"/>
    <property type="match status" value="1"/>
</dbReference>
<dbReference type="PIRSF" id="PIRSF000808">
    <property type="entry name" value="GalT"/>
    <property type="match status" value="1"/>
</dbReference>
<keyword evidence="11 17" id="KW-0119">Carbohydrate metabolism</keyword>
<keyword evidence="16" id="KW-0408">Iron</keyword>
<feature type="binding site" evidence="15">
    <location>
        <position position="119"/>
    </location>
    <ligand>
        <name>Zn(2+)</name>
        <dbReference type="ChEBI" id="CHEBI:29105"/>
    </ligand>
</feature>
<dbReference type="GO" id="GO:0005737">
    <property type="term" value="C:cytoplasm"/>
    <property type="evidence" value="ECO:0007669"/>
    <property type="project" value="TreeGrafter"/>
</dbReference>
<dbReference type="AlphaFoldDB" id="A0A2M8QDE3"/>
<evidence type="ECO:0000256" key="9">
    <source>
        <dbReference type="ARBA" id="ARBA00022833"/>
    </source>
</evidence>
<evidence type="ECO:0000256" key="16">
    <source>
        <dbReference type="PIRSR" id="PIRSR000808-4"/>
    </source>
</evidence>
<evidence type="ECO:0000256" key="11">
    <source>
        <dbReference type="ARBA" id="ARBA00023277"/>
    </source>
</evidence>
<dbReference type="InterPro" id="IPR036265">
    <property type="entry name" value="HIT-like_sf"/>
</dbReference>
<keyword evidence="6 17" id="KW-0808">Transferase</keyword>
<feature type="binding site" evidence="16">
    <location>
        <position position="325"/>
    </location>
    <ligand>
        <name>Fe cation</name>
        <dbReference type="ChEBI" id="CHEBI:24875"/>
    </ligand>
</feature>
<protein>
    <recommendedName>
        <fullName evidence="5 12">Galactose-1-phosphate uridylyltransferase</fullName>
        <ecNumber evidence="4 12">2.7.7.12</ecNumber>
    </recommendedName>
</protein>
<dbReference type="EMBL" id="PGTN01000035">
    <property type="protein sequence ID" value="PJF47788.1"/>
    <property type="molecule type" value="Genomic_DNA"/>
</dbReference>
<evidence type="ECO:0000256" key="15">
    <source>
        <dbReference type="PIRSR" id="PIRSR000808-3"/>
    </source>
</evidence>
<dbReference type="SUPFAM" id="SSF54197">
    <property type="entry name" value="HIT-like"/>
    <property type="match status" value="2"/>
</dbReference>
<evidence type="ECO:0000313" key="21">
    <source>
        <dbReference type="Proteomes" id="UP000230790"/>
    </source>
</evidence>
<dbReference type="Pfam" id="PF02744">
    <property type="entry name" value="GalP_UDP_tr_C"/>
    <property type="match status" value="1"/>
</dbReference>
<dbReference type="InterPro" id="IPR019779">
    <property type="entry name" value="GalP_UDPtransf1_His-AS"/>
</dbReference>
<dbReference type="PANTHER" id="PTHR11943:SF1">
    <property type="entry name" value="GALACTOSE-1-PHOSPHATE URIDYLYLTRANSFERASE"/>
    <property type="match status" value="1"/>
</dbReference>
<keyword evidence="8 15" id="KW-0479">Metal-binding</keyword>
<dbReference type="UniPathway" id="UPA00214"/>
<proteinExistence type="inferred from homology"/>
<evidence type="ECO:0000256" key="17">
    <source>
        <dbReference type="RuleBase" id="RU000506"/>
    </source>
</evidence>
<reference evidence="20 21" key="1">
    <citation type="submission" date="2017-11" db="EMBL/GenBank/DDBJ databases">
        <title>Evolution of Phototrophy in the Chloroflexi Phylum Driven by Horizontal Gene Transfer.</title>
        <authorList>
            <person name="Ward L.M."/>
            <person name="Hemp J."/>
            <person name="Shih P.M."/>
            <person name="Mcglynn S.E."/>
            <person name="Fischer W."/>
        </authorList>
    </citation>
    <scope>NUCLEOTIDE SEQUENCE [LARGE SCALE GENOMIC DNA]</scope>
    <source>
        <strain evidence="20">JP3_7</strain>
    </source>
</reference>
<feature type="binding site" evidence="16">
    <location>
        <position position="188"/>
    </location>
    <ligand>
        <name>Fe cation</name>
        <dbReference type="ChEBI" id="CHEBI:24875"/>
    </ligand>
</feature>
<organism evidence="20 21">
    <name type="scientific">Candidatus Thermofonsia Clade 3 bacterium</name>
    <dbReference type="NCBI Taxonomy" id="2364212"/>
    <lineage>
        <taxon>Bacteria</taxon>
        <taxon>Bacillati</taxon>
        <taxon>Chloroflexota</taxon>
        <taxon>Candidatus Thermofontia</taxon>
        <taxon>Candidatus Thermofonsia Clade 3</taxon>
    </lineage>
</organism>
<comment type="catalytic activity">
    <reaction evidence="1 17">
        <text>alpha-D-galactose 1-phosphate + UDP-alpha-D-glucose = alpha-D-glucose 1-phosphate + UDP-alpha-D-galactose</text>
        <dbReference type="Rhea" id="RHEA:13989"/>
        <dbReference type="ChEBI" id="CHEBI:58336"/>
        <dbReference type="ChEBI" id="CHEBI:58601"/>
        <dbReference type="ChEBI" id="CHEBI:58885"/>
        <dbReference type="ChEBI" id="CHEBI:66914"/>
        <dbReference type="EC" id="2.7.7.12"/>
    </reaction>
</comment>
<feature type="binding site" description="in other chain" evidence="14">
    <location>
        <position position="159"/>
    </location>
    <ligand>
        <name>UDP-alpha-D-glucose</name>
        <dbReference type="ChEBI" id="CHEBI:58885"/>
        <note>ligand shared between dimeric partners</note>
    </ligand>
</feature>
<feature type="binding site" description="in other chain" evidence="14">
    <location>
        <position position="174"/>
    </location>
    <ligand>
        <name>UDP-alpha-D-glucose</name>
        <dbReference type="ChEBI" id="CHEBI:58885"/>
        <note>ligand shared between dimeric partners</note>
    </ligand>
</feature>
<evidence type="ECO:0000259" key="19">
    <source>
        <dbReference type="Pfam" id="PF02744"/>
    </source>
</evidence>
<comment type="similarity">
    <text evidence="3 17">Belongs to the galactose-1-phosphate uridylyltransferase type 1 family.</text>
</comment>
<feature type="binding site" description="in other chain" evidence="14">
    <location>
        <position position="60"/>
    </location>
    <ligand>
        <name>UDP-alpha-D-glucose</name>
        <dbReference type="ChEBI" id="CHEBI:58885"/>
        <note>ligand shared between dimeric partners</note>
    </ligand>
</feature>
<dbReference type="InterPro" id="IPR005849">
    <property type="entry name" value="GalP_Utransf_N"/>
</dbReference>
<dbReference type="CDD" id="cd00608">
    <property type="entry name" value="GalT"/>
    <property type="match status" value="1"/>
</dbReference>
<evidence type="ECO:0000256" key="8">
    <source>
        <dbReference type="ARBA" id="ARBA00022723"/>
    </source>
</evidence>
<dbReference type="Proteomes" id="UP000230790">
    <property type="component" value="Unassembled WGS sequence"/>
</dbReference>
<evidence type="ECO:0000256" key="5">
    <source>
        <dbReference type="ARBA" id="ARBA00016340"/>
    </source>
</evidence>
<feature type="binding site" evidence="14">
    <location>
        <begin position="338"/>
        <end position="339"/>
    </location>
    <ligand>
        <name>UDP-alpha-D-glucose</name>
        <dbReference type="ChEBI" id="CHEBI:58885"/>
        <note>ligand shared between dimeric partners</note>
    </ligand>
</feature>
<feature type="binding site" evidence="16">
    <location>
        <position position="323"/>
    </location>
    <ligand>
        <name>Fe cation</name>
        <dbReference type="ChEBI" id="CHEBI:24875"/>
    </ligand>
</feature>
<keyword evidence="10 17" id="KW-0299">Galactose metabolism</keyword>
<feature type="domain" description="Galactose-1-phosphate uridyl transferase N-terminal" evidence="18">
    <location>
        <begin position="4"/>
        <end position="182"/>
    </location>
</feature>
<evidence type="ECO:0000256" key="14">
    <source>
        <dbReference type="PIRSR" id="PIRSR000808-2"/>
    </source>
</evidence>
<dbReference type="Pfam" id="PF01087">
    <property type="entry name" value="GalP_UDP_transf"/>
    <property type="match status" value="1"/>
</dbReference>
<evidence type="ECO:0000256" key="4">
    <source>
        <dbReference type="ARBA" id="ARBA00012384"/>
    </source>
</evidence>
<dbReference type="EC" id="2.7.7.12" evidence="4 12"/>
<feature type="binding site" evidence="14">
    <location>
        <begin position="27"/>
        <end position="30"/>
    </location>
    <ligand>
        <name>UDP-alpha-D-glucose</name>
        <dbReference type="ChEBI" id="CHEBI:58885"/>
        <note>ligand shared between dimeric partners</note>
    </ligand>
</feature>
<feature type="binding site" description="in other chain" evidence="14">
    <location>
        <position position="350"/>
    </location>
    <ligand>
        <name>UDP-alpha-D-glucose</name>
        <dbReference type="ChEBI" id="CHEBI:58885"/>
        <note>ligand shared between dimeric partners</note>
    </ligand>
</feature>
<gene>
    <name evidence="20" type="ORF">CUN48_06820</name>
</gene>
<dbReference type="InterPro" id="IPR001937">
    <property type="entry name" value="GalP_UDPtransf1"/>
</dbReference>
<feature type="binding site" evidence="15">
    <location>
        <position position="54"/>
    </location>
    <ligand>
        <name>Zn(2+)</name>
        <dbReference type="ChEBI" id="CHEBI:29105"/>
    </ligand>
</feature>
<evidence type="ECO:0000256" key="13">
    <source>
        <dbReference type="PIRSR" id="PIRSR000808-1"/>
    </source>
</evidence>
<feature type="binding site" evidence="15">
    <location>
        <position position="170"/>
    </location>
    <ligand>
        <name>Zn(2+)</name>
        <dbReference type="ChEBI" id="CHEBI:29105"/>
    </ligand>
</feature>
<feature type="binding site" description="in other chain" evidence="14">
    <location>
        <begin position="165"/>
        <end position="167"/>
    </location>
    <ligand>
        <name>UDP-alpha-D-glucose</name>
        <dbReference type="ChEBI" id="CHEBI:58885"/>
        <note>ligand shared between dimeric partners</note>
    </ligand>
</feature>
<comment type="caution">
    <text evidence="20">The sequence shown here is derived from an EMBL/GenBank/DDBJ whole genome shotgun (WGS) entry which is preliminary data.</text>
</comment>
<feature type="binding site" description="in other chain" evidence="14">
    <location>
        <begin position="76"/>
        <end position="77"/>
    </location>
    <ligand>
        <name>UDP-alpha-D-glucose</name>
        <dbReference type="ChEBI" id="CHEBI:58885"/>
        <note>ligand shared between dimeric partners</note>
    </ligand>
</feature>
<keyword evidence="9 15" id="KW-0862">Zinc</keyword>
<dbReference type="GO" id="GO:0033499">
    <property type="term" value="P:galactose catabolic process via UDP-galactose, Leloir pathway"/>
    <property type="evidence" value="ECO:0007669"/>
    <property type="project" value="TreeGrafter"/>
</dbReference>
<evidence type="ECO:0000256" key="6">
    <source>
        <dbReference type="ARBA" id="ARBA00022679"/>
    </source>
</evidence>
<dbReference type="NCBIfam" id="TIGR00209">
    <property type="entry name" value="galT_1"/>
    <property type="match status" value="2"/>
</dbReference>
<evidence type="ECO:0000256" key="2">
    <source>
        <dbReference type="ARBA" id="ARBA00004947"/>
    </source>
</evidence>
<evidence type="ECO:0000259" key="18">
    <source>
        <dbReference type="Pfam" id="PF01087"/>
    </source>
</evidence>
<comment type="cofactor">
    <cofactor evidence="15">
        <name>Zn(2+)</name>
        <dbReference type="ChEBI" id="CHEBI:29105"/>
    </cofactor>
    <text evidence="15">Binds 1 zinc ion per subunit.</text>
</comment>
<evidence type="ECO:0000313" key="20">
    <source>
        <dbReference type="EMBL" id="PJF47788.1"/>
    </source>
</evidence>
<evidence type="ECO:0000256" key="1">
    <source>
        <dbReference type="ARBA" id="ARBA00001107"/>
    </source>
</evidence>
<feature type="active site" description="Tele-UMP-histidine intermediate" evidence="13">
    <location>
        <position position="172"/>
    </location>
</feature>
<comment type="pathway">
    <text evidence="2 17">Carbohydrate metabolism; galactose metabolism.</text>
</comment>
<evidence type="ECO:0000256" key="12">
    <source>
        <dbReference type="NCBIfam" id="TIGR00209"/>
    </source>
</evidence>
<dbReference type="FunFam" id="3.30.428.10:FF:000001">
    <property type="entry name" value="Galactose-1-phosphate uridylyltransferase"/>
    <property type="match status" value="1"/>
</dbReference>
<comment type="cofactor">
    <cofactor evidence="16">
        <name>Fe cation</name>
        <dbReference type="ChEBI" id="CHEBI:24875"/>
    </cofactor>
    <text evidence="16">Binds 1 Fe cation per subunit.</text>
</comment>
<evidence type="ECO:0000256" key="7">
    <source>
        <dbReference type="ARBA" id="ARBA00022695"/>
    </source>
</evidence>
<evidence type="ECO:0000256" key="10">
    <source>
        <dbReference type="ARBA" id="ARBA00023144"/>
    </source>
</evidence>
<dbReference type="Gene3D" id="3.30.428.10">
    <property type="entry name" value="HIT-like"/>
    <property type="match status" value="2"/>
</dbReference>
<keyword evidence="7 17" id="KW-0548">Nucleotidyltransferase</keyword>
<feature type="domain" description="Galactose-1-phosphate uridyl transferase C-terminal" evidence="19">
    <location>
        <begin position="222"/>
        <end position="367"/>
    </location>
</feature>
<feature type="binding site" evidence="14">
    <location>
        <begin position="343"/>
        <end position="344"/>
    </location>
    <ligand>
        <name>UDP-alpha-D-glucose</name>
        <dbReference type="ChEBI" id="CHEBI:58885"/>
        <note>ligand shared between dimeric partners</note>
    </ligand>
</feature>
<dbReference type="PROSITE" id="PS00117">
    <property type="entry name" value="GAL_P_UDP_TRANSF_I"/>
    <property type="match status" value="1"/>
</dbReference>